<proteinExistence type="predicted"/>
<evidence type="ECO:0008006" key="4">
    <source>
        <dbReference type="Google" id="ProtNLM"/>
    </source>
</evidence>
<sequence length="286" mass="32101">MPDDTTDQTAAVVADLQRRADEATPPQPFDLTPEKSVVVRTLRNDERIDTTDLERMLDQPRRPRGTALLTEPSDFAAYVNRLHSASTTVWADQDHSQVTATFNDHSNGYTAGWRDHEAVLKLKRDEDWKAWIRRDNSLMSQEDFAEHLEDRAHTIVNPDTATMLEIALTFQTRRNASFSRGSRLDSGDVQLSWSEETKAKAGASGRLEVPAEFTIAVAPFVGLPATEVTARLRWRIREGQLGIGYRLDRPDLVERQAFADVRQMLAGALEAPVLLGSAPVLHHLEH</sequence>
<dbReference type="AlphaFoldDB" id="A0A229S463"/>
<dbReference type="Pfam" id="PF10065">
    <property type="entry name" value="DUF2303"/>
    <property type="match status" value="1"/>
</dbReference>
<feature type="region of interest" description="Disordered" evidence="1">
    <location>
        <begin position="1"/>
        <end position="31"/>
    </location>
</feature>
<evidence type="ECO:0000256" key="1">
    <source>
        <dbReference type="SAM" id="MobiDB-lite"/>
    </source>
</evidence>
<dbReference type="Proteomes" id="UP000215223">
    <property type="component" value="Unassembled WGS sequence"/>
</dbReference>
<name>A0A229S463_9PSEU</name>
<evidence type="ECO:0000313" key="3">
    <source>
        <dbReference type="Proteomes" id="UP000215223"/>
    </source>
</evidence>
<evidence type="ECO:0000313" key="2">
    <source>
        <dbReference type="EMBL" id="OXM53742.1"/>
    </source>
</evidence>
<dbReference type="EMBL" id="NMQT01000073">
    <property type="protein sequence ID" value="OXM53742.1"/>
    <property type="molecule type" value="Genomic_DNA"/>
</dbReference>
<dbReference type="OrthoDB" id="3598762at2"/>
<comment type="caution">
    <text evidence="2">The sequence shown here is derived from an EMBL/GenBank/DDBJ whole genome shotgun (WGS) entry which is preliminary data.</text>
</comment>
<dbReference type="RefSeq" id="WP_093935612.1">
    <property type="nucleotide sequence ID" value="NZ_NMQT01000073.1"/>
</dbReference>
<organism evidence="2 3">
    <name type="scientific">Amycolatopsis thailandensis</name>
    <dbReference type="NCBI Taxonomy" id="589330"/>
    <lineage>
        <taxon>Bacteria</taxon>
        <taxon>Bacillati</taxon>
        <taxon>Actinomycetota</taxon>
        <taxon>Actinomycetes</taxon>
        <taxon>Pseudonocardiales</taxon>
        <taxon>Pseudonocardiaceae</taxon>
        <taxon>Amycolatopsis</taxon>
    </lineage>
</organism>
<dbReference type="InterPro" id="IPR019276">
    <property type="entry name" value="DUF2303"/>
</dbReference>
<protein>
    <recommendedName>
        <fullName evidence="4">DUF2303 domain-containing protein</fullName>
    </recommendedName>
</protein>
<keyword evidence="3" id="KW-1185">Reference proteome</keyword>
<reference evidence="2 3" key="1">
    <citation type="submission" date="2017-07" db="EMBL/GenBank/DDBJ databases">
        <title>Amycolatopsis thailandensis Genome sequencing and assembly.</title>
        <authorList>
            <person name="Kaur N."/>
            <person name="Mayilraj S."/>
        </authorList>
    </citation>
    <scope>NUCLEOTIDE SEQUENCE [LARGE SCALE GENOMIC DNA]</scope>
    <source>
        <strain evidence="2 3">JCM 16380</strain>
    </source>
</reference>
<accession>A0A229S463</accession>
<gene>
    <name evidence="2" type="ORF">CFP71_21255</name>
</gene>